<evidence type="ECO:0000313" key="5">
    <source>
        <dbReference type="Proteomes" id="UP000245657"/>
    </source>
</evidence>
<protein>
    <submittedName>
        <fullName evidence="4">Pyruvate ferredoxin oxidoreductase</fullName>
    </submittedName>
</protein>
<dbReference type="InterPro" id="IPR019752">
    <property type="entry name" value="Pyrv/ketoisovalerate_OxRed_cat"/>
</dbReference>
<feature type="domain" description="Pyruvate/ketoisovalerate oxidoreductase catalytic" evidence="2">
    <location>
        <begin position="12"/>
        <end position="163"/>
    </location>
</feature>
<dbReference type="GO" id="GO:0006082">
    <property type="term" value="P:organic acid metabolic process"/>
    <property type="evidence" value="ECO:0007669"/>
    <property type="project" value="UniProtKB-ARBA"/>
</dbReference>
<dbReference type="Gene3D" id="3.40.50.970">
    <property type="match status" value="1"/>
</dbReference>
<dbReference type="NCBIfam" id="TIGR03710">
    <property type="entry name" value="OAFO_sf"/>
    <property type="match status" value="1"/>
</dbReference>
<dbReference type="InterPro" id="IPR022367">
    <property type="entry name" value="2-oxoacid/accept_OxRdtase_asu"/>
</dbReference>
<evidence type="ECO:0000259" key="3">
    <source>
        <dbReference type="Pfam" id="PF01855"/>
    </source>
</evidence>
<dbReference type="GO" id="GO:0016903">
    <property type="term" value="F:oxidoreductase activity, acting on the aldehyde or oxo group of donors"/>
    <property type="evidence" value="ECO:0007669"/>
    <property type="project" value="InterPro"/>
</dbReference>
<dbReference type="EMBL" id="QGMY01000011">
    <property type="protein sequence ID" value="PWR70652.1"/>
    <property type="molecule type" value="Genomic_DNA"/>
</dbReference>
<keyword evidence="5" id="KW-1185">Reference proteome</keyword>
<evidence type="ECO:0000256" key="1">
    <source>
        <dbReference type="ARBA" id="ARBA00023002"/>
    </source>
</evidence>
<reference evidence="4 5" key="1">
    <citation type="submission" date="2018-05" db="EMBL/GenBank/DDBJ databases">
        <title>Draft genome of Methanospirillum lacunae Ki8-1.</title>
        <authorList>
            <person name="Dueholm M.S."/>
            <person name="Nielsen P.H."/>
            <person name="Bakmann L.F."/>
            <person name="Otzen D.E."/>
        </authorList>
    </citation>
    <scope>NUCLEOTIDE SEQUENCE [LARGE SCALE GENOMIC DNA]</scope>
    <source>
        <strain evidence="4 5">Ki8-1</strain>
    </source>
</reference>
<dbReference type="InterPro" id="IPR002880">
    <property type="entry name" value="Pyrv_Fd/Flavodoxin_OxRdtase_N"/>
</dbReference>
<dbReference type="CDD" id="cd07034">
    <property type="entry name" value="TPP_PYR_PFOR_IOR-alpha_like"/>
    <property type="match status" value="1"/>
</dbReference>
<dbReference type="SUPFAM" id="SSF52922">
    <property type="entry name" value="TK C-terminal domain-like"/>
    <property type="match status" value="1"/>
</dbReference>
<dbReference type="SUPFAM" id="SSF52518">
    <property type="entry name" value="Thiamin diphosphate-binding fold (THDP-binding)"/>
    <property type="match status" value="1"/>
</dbReference>
<sequence length="548" mass="59033">MSEYSVLIGGKAGDGIAQAGQLIASIFSELGYYVYQYIDYPSLIKGGHNFCIIRASDKPVFTHRTGVDLILALDQKTVDLHTSNLTTKGTVIYDSPKVKTEGQALPIEEIVAQFKGRAIMGNTAIVAGFCGCAGIPWNLAESVFRKKLTKETDINLLIAREAFSRTTRCMQIHPVEGASPRPLLSGNEWIGLGLLAGGIDAYVAYPMTPSSGVLHFLASVADEAGIDVVHPESEIAVILMALGFAYAGKKAAVGTSGGGFCLMTEGLSLAGMSEVPIVIVLSQRGGPSTGLPTYTAQSDLLFTCHAGQGEFPRFIAAPATPVEAFKWAAESVQLAWRLQIPAFILSDKTLSEGIYTPETTPEVRAYPPLPSPSYPYKRYADTPDGISPILIPPYKGEVIKVNSYTHDYEGITSEDSEMSIAMVHKRLRKAEKLSAMTDKPGAVICGGSVKAKTAILCWGSPRGVCNEVAQELNMRLVSPVVISPFPAGEFRKAMEGVEKVILVEDSSTGQLDKILSLEGYRTDELILRYDGRPFAVEELLEKVRRVAS</sequence>
<dbReference type="Gene3D" id="3.40.50.920">
    <property type="match status" value="1"/>
</dbReference>
<dbReference type="SUPFAM" id="SSF53323">
    <property type="entry name" value="Pyruvate-ferredoxin oxidoreductase, PFOR, domain III"/>
    <property type="match status" value="1"/>
</dbReference>
<proteinExistence type="predicted"/>
<dbReference type="AlphaFoldDB" id="A0A2V2MR87"/>
<dbReference type="GO" id="GO:0006979">
    <property type="term" value="P:response to oxidative stress"/>
    <property type="evidence" value="ECO:0007669"/>
    <property type="project" value="TreeGrafter"/>
</dbReference>
<dbReference type="Pfam" id="PF01855">
    <property type="entry name" value="POR_N"/>
    <property type="match status" value="1"/>
</dbReference>
<dbReference type="InterPro" id="IPR009014">
    <property type="entry name" value="Transketo_C/PFOR_II"/>
</dbReference>
<gene>
    <name evidence="4" type="ORF">DK846_14415</name>
</gene>
<dbReference type="Proteomes" id="UP000245657">
    <property type="component" value="Unassembled WGS sequence"/>
</dbReference>
<dbReference type="PANTHER" id="PTHR32154">
    <property type="entry name" value="PYRUVATE-FLAVODOXIN OXIDOREDUCTASE-RELATED"/>
    <property type="match status" value="1"/>
</dbReference>
<comment type="caution">
    <text evidence="4">The sequence shown here is derived from an EMBL/GenBank/DDBJ whole genome shotgun (WGS) entry which is preliminary data.</text>
</comment>
<keyword evidence="1" id="KW-0560">Oxidoreductase</keyword>
<evidence type="ECO:0000259" key="2">
    <source>
        <dbReference type="Pfam" id="PF01558"/>
    </source>
</evidence>
<dbReference type="InterPro" id="IPR029061">
    <property type="entry name" value="THDP-binding"/>
</dbReference>
<organism evidence="4 5">
    <name type="scientific">Methanospirillum lacunae</name>
    <dbReference type="NCBI Taxonomy" id="668570"/>
    <lineage>
        <taxon>Archaea</taxon>
        <taxon>Methanobacteriati</taxon>
        <taxon>Methanobacteriota</taxon>
        <taxon>Stenosarchaea group</taxon>
        <taxon>Methanomicrobia</taxon>
        <taxon>Methanomicrobiales</taxon>
        <taxon>Methanospirillaceae</taxon>
        <taxon>Methanospirillum</taxon>
    </lineage>
</organism>
<feature type="domain" description="Pyruvate flavodoxin/ferredoxin oxidoreductase pyrimidine binding" evidence="3">
    <location>
        <begin position="194"/>
        <end position="421"/>
    </location>
</feature>
<dbReference type="PANTHER" id="PTHR32154:SF20">
    <property type="entry name" value="2-OXOGLUTARATE OXIDOREDUCTASE SUBUNIT KORA"/>
    <property type="match status" value="1"/>
</dbReference>
<name>A0A2V2MR87_9EURY</name>
<accession>A0A2V2MR87</accession>
<dbReference type="Pfam" id="PF01558">
    <property type="entry name" value="POR"/>
    <property type="match status" value="1"/>
</dbReference>
<dbReference type="InterPro" id="IPR050722">
    <property type="entry name" value="Pyruvate:ferred/Flavod_OxRd"/>
</dbReference>
<dbReference type="Gene3D" id="3.40.920.10">
    <property type="entry name" value="Pyruvate-ferredoxin oxidoreductase, PFOR, domain III"/>
    <property type="match status" value="1"/>
</dbReference>
<dbReference type="InterPro" id="IPR002869">
    <property type="entry name" value="Pyrv_flavodox_OxRed_cen"/>
</dbReference>
<dbReference type="OrthoDB" id="31112at2157"/>
<evidence type="ECO:0000313" key="4">
    <source>
        <dbReference type="EMBL" id="PWR70652.1"/>
    </source>
</evidence>
<keyword evidence="4" id="KW-0670">Pyruvate</keyword>
<dbReference type="GO" id="GO:0044272">
    <property type="term" value="P:sulfur compound biosynthetic process"/>
    <property type="evidence" value="ECO:0007669"/>
    <property type="project" value="UniProtKB-ARBA"/>
</dbReference>